<dbReference type="Gene3D" id="2.20.25.240">
    <property type="match status" value="1"/>
</dbReference>
<sequence>MMYANNFLRDGRLSMNAIGQAMGMDQRALMELVQIALNQLPVLPAVVQPAILDNITFVKSEKGKDKAVHKGFPFKQQRKNKDGSVQDWQCVKFEQSNGGRKARLQTKVASSVFLKFEPHNSEKSHNHALDPMTVPRSNVMANLKRRALDTREQDAPLALAPSISDSASRKLIRRHRIANQIPVVEANNVRNLTFPEASKKYTDAAGQEQLFVYAILAERSARNEEGGKWVFPVMYALLMNKSAASYTKMMELIKEVWLLFNSASINMDFEQAAIQSAILVFTECQISGCLFYLAKNFKKKIREVNLTTRYREPEFSVRVRMIMSLAFVPPATIWDNFEILRTYLLDNNQDLAPVLNWFRKNYFVRTDLNWQDQKYQFP</sequence>
<keyword evidence="1" id="KW-1185">Reference proteome</keyword>
<dbReference type="Proteomes" id="UP000887574">
    <property type="component" value="Unplaced"/>
</dbReference>
<accession>A0A915CM94</accession>
<evidence type="ECO:0000313" key="1">
    <source>
        <dbReference type="Proteomes" id="UP000887574"/>
    </source>
</evidence>
<evidence type="ECO:0000313" key="2">
    <source>
        <dbReference type="WBParaSite" id="jg10482"/>
    </source>
</evidence>
<dbReference type="AlphaFoldDB" id="A0A915CM94"/>
<reference evidence="2" key="1">
    <citation type="submission" date="2022-11" db="UniProtKB">
        <authorList>
            <consortium name="WormBaseParasite"/>
        </authorList>
    </citation>
    <scope>IDENTIFICATION</scope>
</reference>
<name>A0A915CM94_9BILA</name>
<protein>
    <submittedName>
        <fullName evidence="2">MULE transposase domain-containing protein</fullName>
    </submittedName>
</protein>
<dbReference type="WBParaSite" id="jg10482">
    <property type="protein sequence ID" value="jg10482"/>
    <property type="gene ID" value="jg10482"/>
</dbReference>
<proteinExistence type="predicted"/>
<organism evidence="1 2">
    <name type="scientific">Ditylenchus dipsaci</name>
    <dbReference type="NCBI Taxonomy" id="166011"/>
    <lineage>
        <taxon>Eukaryota</taxon>
        <taxon>Metazoa</taxon>
        <taxon>Ecdysozoa</taxon>
        <taxon>Nematoda</taxon>
        <taxon>Chromadorea</taxon>
        <taxon>Rhabditida</taxon>
        <taxon>Tylenchina</taxon>
        <taxon>Tylenchomorpha</taxon>
        <taxon>Sphaerularioidea</taxon>
        <taxon>Anguinidae</taxon>
        <taxon>Anguininae</taxon>
        <taxon>Ditylenchus</taxon>
    </lineage>
</organism>